<sequence>MGRWAPRLVIATAVLHFGWAFAQPNAWMDIVRDGVVGTVVDTEADGYWPREASVWFMAAGVTPLALGTLTRHIVRITGRVTAQLGWYPLLVGVPTAAMTFPATGS</sequence>
<organism evidence="2 3">
    <name type="scientific">Streptomyces buecherae</name>
    <dbReference type="NCBI Taxonomy" id="2763006"/>
    <lineage>
        <taxon>Bacteria</taxon>
        <taxon>Bacillati</taxon>
        <taxon>Actinomycetota</taxon>
        <taxon>Actinomycetes</taxon>
        <taxon>Kitasatosporales</taxon>
        <taxon>Streptomycetaceae</taxon>
        <taxon>Streptomyces</taxon>
    </lineage>
</organism>
<dbReference type="RefSeq" id="WP_176165482.1">
    <property type="nucleotide sequence ID" value="NZ_CP054929.1"/>
</dbReference>
<dbReference type="Pfam" id="PF20064">
    <property type="entry name" value="DUF6463"/>
    <property type="match status" value="1"/>
</dbReference>
<dbReference type="Proteomes" id="UP000509303">
    <property type="component" value="Chromosome"/>
</dbReference>
<protein>
    <submittedName>
        <fullName evidence="2">Uncharacterized protein</fullName>
    </submittedName>
</protein>
<dbReference type="AlphaFoldDB" id="A0A7H8NK17"/>
<feature type="signal peptide" evidence="1">
    <location>
        <begin position="1"/>
        <end position="22"/>
    </location>
</feature>
<feature type="chain" id="PRO_5039707545" evidence="1">
    <location>
        <begin position="23"/>
        <end position="105"/>
    </location>
</feature>
<keyword evidence="3" id="KW-1185">Reference proteome</keyword>
<reference evidence="2 3" key="1">
    <citation type="submission" date="2020-06" db="EMBL/GenBank/DDBJ databases">
        <title>Genome mining for natural products.</title>
        <authorList>
            <person name="Zhang B."/>
            <person name="Shi J."/>
            <person name="Ge H."/>
        </authorList>
    </citation>
    <scope>NUCLEOTIDE SEQUENCE [LARGE SCALE GENOMIC DNA]</scope>
    <source>
        <strain evidence="2 3">NA00687</strain>
    </source>
</reference>
<keyword evidence="1" id="KW-0732">Signal</keyword>
<dbReference type="EMBL" id="CP054929">
    <property type="protein sequence ID" value="QKW53778.1"/>
    <property type="molecule type" value="Genomic_DNA"/>
</dbReference>
<name>A0A7H8NK17_9ACTN</name>
<gene>
    <name evidence="2" type="ORF">HUT08_34245</name>
</gene>
<accession>A0A7H8NK17</accession>
<evidence type="ECO:0000313" key="3">
    <source>
        <dbReference type="Proteomes" id="UP000509303"/>
    </source>
</evidence>
<evidence type="ECO:0000313" key="2">
    <source>
        <dbReference type="EMBL" id="QKW53778.1"/>
    </source>
</evidence>
<proteinExistence type="predicted"/>
<evidence type="ECO:0000256" key="1">
    <source>
        <dbReference type="SAM" id="SignalP"/>
    </source>
</evidence>
<dbReference type="InterPro" id="IPR045590">
    <property type="entry name" value="DUF6463"/>
</dbReference>